<keyword evidence="2" id="KW-0677">Repeat</keyword>
<dbReference type="Pfam" id="PF00005">
    <property type="entry name" value="ABC_tran"/>
    <property type="match status" value="1"/>
</dbReference>
<evidence type="ECO:0000313" key="7">
    <source>
        <dbReference type="Proteomes" id="UP000461585"/>
    </source>
</evidence>
<dbReference type="GO" id="GO:0016887">
    <property type="term" value="F:ATP hydrolysis activity"/>
    <property type="evidence" value="ECO:0007669"/>
    <property type="project" value="InterPro"/>
</dbReference>
<organism evidence="6 7">
    <name type="scientific">Anaerotalea alkaliphila</name>
    <dbReference type="NCBI Taxonomy" id="2662126"/>
    <lineage>
        <taxon>Bacteria</taxon>
        <taxon>Bacillati</taxon>
        <taxon>Bacillota</taxon>
        <taxon>Clostridia</taxon>
        <taxon>Eubacteriales</taxon>
        <taxon>Anaerotalea</taxon>
    </lineage>
</organism>
<keyword evidence="4 6" id="KW-0067">ATP-binding</keyword>
<dbReference type="PANTHER" id="PTHR43790:SF9">
    <property type="entry name" value="GALACTOFURANOSE TRANSPORTER ATP-BINDING PROTEIN YTFR"/>
    <property type="match status" value="1"/>
</dbReference>
<dbReference type="AlphaFoldDB" id="A0A7X5HXY6"/>
<evidence type="ECO:0000313" key="6">
    <source>
        <dbReference type="EMBL" id="NDL68692.1"/>
    </source>
</evidence>
<keyword evidence="7" id="KW-1185">Reference proteome</keyword>
<keyword evidence="3" id="KW-0547">Nucleotide-binding</keyword>
<dbReference type="EMBL" id="JAAEEH010000053">
    <property type="protein sequence ID" value="NDL68692.1"/>
    <property type="molecule type" value="Genomic_DNA"/>
</dbReference>
<dbReference type="RefSeq" id="WP_162371413.1">
    <property type="nucleotide sequence ID" value="NZ_JAAEEH010000053.1"/>
</dbReference>
<dbReference type="PROSITE" id="PS50893">
    <property type="entry name" value="ABC_TRANSPORTER_2"/>
    <property type="match status" value="1"/>
</dbReference>
<dbReference type="InterPro" id="IPR003439">
    <property type="entry name" value="ABC_transporter-like_ATP-bd"/>
</dbReference>
<gene>
    <name evidence="6" type="ORF">GXN74_13185</name>
</gene>
<protein>
    <submittedName>
        <fullName evidence="6">Sugar ABC transporter ATP-binding protein</fullName>
    </submittedName>
</protein>
<evidence type="ECO:0000256" key="3">
    <source>
        <dbReference type="ARBA" id="ARBA00022741"/>
    </source>
</evidence>
<reference evidence="6 7" key="1">
    <citation type="submission" date="2020-01" db="EMBL/GenBank/DDBJ databases">
        <title>Anaeroalcalibacter tamaniensis gen. nov., sp. nov., moderately halophilic strictly anaerobic fermenter bacterium from mud volcano of Taman peninsula.</title>
        <authorList>
            <person name="Frolova A."/>
            <person name="Merkel A.Y."/>
            <person name="Slobodkin A.I."/>
        </authorList>
    </citation>
    <scope>NUCLEOTIDE SEQUENCE [LARGE SCALE GENOMIC DNA]</scope>
    <source>
        <strain evidence="6 7">F-3ap</strain>
    </source>
</reference>
<evidence type="ECO:0000256" key="1">
    <source>
        <dbReference type="ARBA" id="ARBA00022448"/>
    </source>
</evidence>
<dbReference type="Proteomes" id="UP000461585">
    <property type="component" value="Unassembled WGS sequence"/>
</dbReference>
<evidence type="ECO:0000259" key="5">
    <source>
        <dbReference type="PROSITE" id="PS50893"/>
    </source>
</evidence>
<evidence type="ECO:0000256" key="2">
    <source>
        <dbReference type="ARBA" id="ARBA00022737"/>
    </source>
</evidence>
<dbReference type="Gene3D" id="3.40.50.300">
    <property type="entry name" value="P-loop containing nucleotide triphosphate hydrolases"/>
    <property type="match status" value="2"/>
</dbReference>
<comment type="caution">
    <text evidence="6">The sequence shown here is derived from an EMBL/GenBank/DDBJ whole genome shotgun (WGS) entry which is preliminary data.</text>
</comment>
<keyword evidence="1" id="KW-0813">Transport</keyword>
<dbReference type="PANTHER" id="PTHR43790">
    <property type="entry name" value="CARBOHYDRATE TRANSPORT ATP-BINDING PROTEIN MG119-RELATED"/>
    <property type="match status" value="1"/>
</dbReference>
<dbReference type="GO" id="GO:0005524">
    <property type="term" value="F:ATP binding"/>
    <property type="evidence" value="ECO:0007669"/>
    <property type="project" value="UniProtKB-KW"/>
</dbReference>
<proteinExistence type="predicted"/>
<dbReference type="InterPro" id="IPR027417">
    <property type="entry name" value="P-loop_NTPase"/>
</dbReference>
<name>A0A7X5HXY6_9FIRM</name>
<dbReference type="InterPro" id="IPR050107">
    <property type="entry name" value="ABC_carbohydrate_import_ATPase"/>
</dbReference>
<sequence>MEKEILRAVDLHTEQEREPLLKGFRLQVFSGELVGLVGLNGSGKSTFAKVLGGEVPLSRGTLALEAGSVHVIQKETRLVSNLRVAENLVLAHGWKPARILSDPGKKARLVEALLREYSPRVHKDDLGGSLSPAAQCQVGILKAFLGGARLIVLDRILEYCSPKEERELLNLVGRLKAKGPSFLVTYNKVAPCLEGFDRLAVVREGKVVRTLHRDEYSPDLAAQLMAGGDFRRNKVHQAPAVRDRTGAAALSVEGPVPFVLGQGEILGVHDGSRGRAMALFRQLLGEEGKEHLAVHRGIGVLSEALFEHQILPGWKPGENLLLAVAKRVSGPLGILPGRVVRHMARTLPGEMGIPEGKLDLPARNLERDQQFLLALRKAVLGGAKVLLVENPFQGADLVTKELAYQRLGELAAGGMGILLFSGDLGDLAGFCHRILLFQEDGSWSIRDGLAMGEETVVQSIL</sequence>
<feature type="domain" description="ABC transporter" evidence="5">
    <location>
        <begin position="6"/>
        <end position="229"/>
    </location>
</feature>
<dbReference type="SUPFAM" id="SSF52540">
    <property type="entry name" value="P-loop containing nucleoside triphosphate hydrolases"/>
    <property type="match status" value="2"/>
</dbReference>
<accession>A0A7X5HXY6</accession>
<evidence type="ECO:0000256" key="4">
    <source>
        <dbReference type="ARBA" id="ARBA00022840"/>
    </source>
</evidence>